<keyword evidence="3" id="KW-0689">Ribosomal protein</keyword>
<dbReference type="OMA" id="YSGLMWR"/>
<dbReference type="STRING" id="283909.R7TY19"/>
<dbReference type="EMBL" id="AMQN01011622">
    <property type="status" value="NOT_ANNOTATED_CDS"/>
    <property type="molecule type" value="Genomic_DNA"/>
</dbReference>
<organism evidence="8">
    <name type="scientific">Capitella teleta</name>
    <name type="common">Polychaete worm</name>
    <dbReference type="NCBI Taxonomy" id="283909"/>
    <lineage>
        <taxon>Eukaryota</taxon>
        <taxon>Metazoa</taxon>
        <taxon>Spiralia</taxon>
        <taxon>Lophotrochozoa</taxon>
        <taxon>Annelida</taxon>
        <taxon>Polychaeta</taxon>
        <taxon>Sedentaria</taxon>
        <taxon>Scolecida</taxon>
        <taxon>Capitellidae</taxon>
        <taxon>Capitella</taxon>
    </lineage>
</organism>
<evidence type="ECO:0000256" key="7">
    <source>
        <dbReference type="SAM" id="MobiDB-lite"/>
    </source>
</evidence>
<dbReference type="OrthoDB" id="5980584at2759"/>
<dbReference type="FunCoup" id="R7TY19">
    <property type="interactions" value="584"/>
</dbReference>
<dbReference type="InterPro" id="IPR013219">
    <property type="entry name" value="Ribosomal_mS33"/>
</dbReference>
<evidence type="ECO:0000256" key="6">
    <source>
        <dbReference type="ARBA" id="ARBA00035132"/>
    </source>
</evidence>
<dbReference type="Pfam" id="PF08293">
    <property type="entry name" value="MRP-S33"/>
    <property type="match status" value="1"/>
</dbReference>
<accession>R7TY19</accession>
<keyword evidence="10" id="KW-1185">Reference proteome</keyword>
<feature type="compositionally biased region" description="Basic and acidic residues" evidence="7">
    <location>
        <begin position="92"/>
        <end position="103"/>
    </location>
</feature>
<name>R7TY19_CAPTE</name>
<dbReference type="HOGENOM" id="CLU_162208_2_0_1"/>
<sequence>MSEYSRRMGILGARIFGEVVRPTNKQSMKVVNMFAAQPNQKNEAVCEYYPRHNQIFWLMRNLRNMGLYRDEHQDFKEETLRKRALRGKSKPAKGEGKRSQKKK</sequence>
<comment type="subcellular location">
    <subcellularLocation>
        <location evidence="1">Mitochondrion</location>
    </subcellularLocation>
</comment>
<dbReference type="AlphaFoldDB" id="R7TY19"/>
<evidence type="ECO:0000256" key="2">
    <source>
        <dbReference type="ARBA" id="ARBA00008970"/>
    </source>
</evidence>
<reference evidence="10" key="1">
    <citation type="submission" date="2012-12" db="EMBL/GenBank/DDBJ databases">
        <authorList>
            <person name="Hellsten U."/>
            <person name="Grimwood J."/>
            <person name="Chapman J.A."/>
            <person name="Shapiro H."/>
            <person name="Aerts A."/>
            <person name="Otillar R.P."/>
            <person name="Terry A.Y."/>
            <person name="Boore J.L."/>
            <person name="Simakov O."/>
            <person name="Marletaz F."/>
            <person name="Cho S.-J."/>
            <person name="Edsinger-Gonzales E."/>
            <person name="Havlak P."/>
            <person name="Kuo D.-H."/>
            <person name="Larsson T."/>
            <person name="Lv J."/>
            <person name="Arendt D."/>
            <person name="Savage R."/>
            <person name="Osoegawa K."/>
            <person name="de Jong P."/>
            <person name="Lindberg D.R."/>
            <person name="Seaver E.C."/>
            <person name="Weisblat D.A."/>
            <person name="Putnam N.H."/>
            <person name="Grigoriev I.V."/>
            <person name="Rokhsar D.S."/>
        </authorList>
    </citation>
    <scope>NUCLEOTIDE SEQUENCE</scope>
    <source>
        <strain evidence="10">I ESC-2004</strain>
    </source>
</reference>
<dbReference type="PANTHER" id="PTHR13362:SF2">
    <property type="entry name" value="SMALL RIBOSOMAL SUBUNIT PROTEIN MS33"/>
    <property type="match status" value="1"/>
</dbReference>
<dbReference type="GO" id="GO:0005739">
    <property type="term" value="C:mitochondrion"/>
    <property type="evidence" value="ECO:0007669"/>
    <property type="project" value="UniProtKB-SubCell"/>
</dbReference>
<evidence type="ECO:0000256" key="3">
    <source>
        <dbReference type="ARBA" id="ARBA00022980"/>
    </source>
</evidence>
<reference evidence="9" key="3">
    <citation type="submission" date="2015-06" db="UniProtKB">
        <authorList>
            <consortium name="EnsemblMetazoa"/>
        </authorList>
    </citation>
    <scope>IDENTIFICATION</scope>
</reference>
<feature type="region of interest" description="Disordered" evidence="7">
    <location>
        <begin position="79"/>
        <end position="103"/>
    </location>
</feature>
<dbReference type="GO" id="GO:1990904">
    <property type="term" value="C:ribonucleoprotein complex"/>
    <property type="evidence" value="ECO:0007669"/>
    <property type="project" value="UniProtKB-KW"/>
</dbReference>
<dbReference type="GO" id="GO:0005840">
    <property type="term" value="C:ribosome"/>
    <property type="evidence" value="ECO:0007669"/>
    <property type="project" value="UniProtKB-KW"/>
</dbReference>
<dbReference type="EMBL" id="KB308985">
    <property type="protein sequence ID" value="ELT95850.1"/>
    <property type="molecule type" value="Genomic_DNA"/>
</dbReference>
<dbReference type="EnsemblMetazoa" id="CapteT126662">
    <property type="protein sequence ID" value="CapteP126662"/>
    <property type="gene ID" value="CapteG126662"/>
</dbReference>
<dbReference type="Proteomes" id="UP000014760">
    <property type="component" value="Unassembled WGS sequence"/>
</dbReference>
<evidence type="ECO:0000313" key="9">
    <source>
        <dbReference type="EnsemblMetazoa" id="CapteP126662"/>
    </source>
</evidence>
<keyword evidence="4" id="KW-0496">Mitochondrion</keyword>
<evidence type="ECO:0000313" key="8">
    <source>
        <dbReference type="EMBL" id="ELT95850.1"/>
    </source>
</evidence>
<protein>
    <recommendedName>
        <fullName evidence="6">Small ribosomal subunit protein mS33</fullName>
    </recommendedName>
</protein>
<evidence type="ECO:0000256" key="1">
    <source>
        <dbReference type="ARBA" id="ARBA00004173"/>
    </source>
</evidence>
<comment type="similarity">
    <text evidence="2">Belongs to the mitochondrion-specific ribosomal protein mS33 family.</text>
</comment>
<evidence type="ECO:0000256" key="4">
    <source>
        <dbReference type="ARBA" id="ARBA00023128"/>
    </source>
</evidence>
<evidence type="ECO:0000313" key="10">
    <source>
        <dbReference type="Proteomes" id="UP000014760"/>
    </source>
</evidence>
<reference evidence="8 10" key="2">
    <citation type="journal article" date="2013" name="Nature">
        <title>Insights into bilaterian evolution from three spiralian genomes.</title>
        <authorList>
            <person name="Simakov O."/>
            <person name="Marletaz F."/>
            <person name="Cho S.J."/>
            <person name="Edsinger-Gonzales E."/>
            <person name="Havlak P."/>
            <person name="Hellsten U."/>
            <person name="Kuo D.H."/>
            <person name="Larsson T."/>
            <person name="Lv J."/>
            <person name="Arendt D."/>
            <person name="Savage R."/>
            <person name="Osoegawa K."/>
            <person name="de Jong P."/>
            <person name="Grimwood J."/>
            <person name="Chapman J.A."/>
            <person name="Shapiro H."/>
            <person name="Aerts A."/>
            <person name="Otillar R.P."/>
            <person name="Terry A.Y."/>
            <person name="Boore J.L."/>
            <person name="Grigoriev I.V."/>
            <person name="Lindberg D.R."/>
            <person name="Seaver E.C."/>
            <person name="Weisblat D.A."/>
            <person name="Putnam N.H."/>
            <person name="Rokhsar D.S."/>
        </authorList>
    </citation>
    <scope>NUCLEOTIDE SEQUENCE</scope>
    <source>
        <strain evidence="8 10">I ESC-2004</strain>
    </source>
</reference>
<evidence type="ECO:0000256" key="5">
    <source>
        <dbReference type="ARBA" id="ARBA00023274"/>
    </source>
</evidence>
<proteinExistence type="inferred from homology"/>
<keyword evidence="5" id="KW-0687">Ribonucleoprotein</keyword>
<dbReference type="PANTHER" id="PTHR13362">
    <property type="entry name" value="MITOCHONDRIAL RIBOSOMAL PROTEIN S33"/>
    <property type="match status" value="1"/>
</dbReference>
<gene>
    <name evidence="8" type="ORF">CAPTEDRAFT_126662</name>
</gene>
<feature type="compositionally biased region" description="Basic residues" evidence="7">
    <location>
        <begin position="82"/>
        <end position="91"/>
    </location>
</feature>